<evidence type="ECO:0000256" key="1">
    <source>
        <dbReference type="SAM" id="Phobius"/>
    </source>
</evidence>
<sequence length="336" mass="40159">MIEDSLLNGAFDQAKAFAQSILDADPCNHQAYAYMVLIDRQMHSFDELLEAGEALDRDLNYKKAVYYGNQELAHFNALIKEKIFNASLEKIYYQSIYAYLEQDYFTCKVKLAAKLKEAQMFGYTHGSFYEKLILLKNAADTKYAAQKEEYIKFYRDELTSFVYFRNLLVDIDFKYDTSYSRDLERIIECHHRYLKEIHQGHFHKKRYDMNYEKECIMNDIQKLIDGYAALDQERYEEAYKLFRQMGDCFHVDEIRNQAKRLSKLQERYHYALTAYKEARYYRALNAFSLCLTYKDSAQYYHQIKDILITKAIFLVKIVALIDLCFFMYMLYSNMPK</sequence>
<dbReference type="AlphaFoldDB" id="A0A3G9JRN5"/>
<evidence type="ECO:0000313" key="2">
    <source>
        <dbReference type="EMBL" id="BBH26988.1"/>
    </source>
</evidence>
<evidence type="ECO:0000313" key="3">
    <source>
        <dbReference type="Proteomes" id="UP000268059"/>
    </source>
</evidence>
<keyword evidence="3" id="KW-1185">Reference proteome</keyword>
<dbReference type="InParanoid" id="A0A3G9JRN5"/>
<proteinExistence type="predicted"/>
<dbReference type="Proteomes" id="UP000268059">
    <property type="component" value="Chromosome"/>
</dbReference>
<name>A0A3G9JRN5_9FIRM</name>
<dbReference type="KEGG" id="ebm:SG0102_19220"/>
<accession>A0A3G9JRN5</accession>
<keyword evidence="1" id="KW-0472">Membrane</keyword>
<feature type="transmembrane region" description="Helical" evidence="1">
    <location>
        <begin position="311"/>
        <end position="331"/>
    </location>
</feature>
<dbReference type="EMBL" id="AP019309">
    <property type="protein sequence ID" value="BBH26988.1"/>
    <property type="molecule type" value="Genomic_DNA"/>
</dbReference>
<keyword evidence="1" id="KW-1133">Transmembrane helix</keyword>
<protein>
    <submittedName>
        <fullName evidence="2">Uncharacterized protein</fullName>
    </submittedName>
</protein>
<organism evidence="2 3">
    <name type="scientific">Intestinibaculum porci</name>
    <dbReference type="NCBI Taxonomy" id="2487118"/>
    <lineage>
        <taxon>Bacteria</taxon>
        <taxon>Bacillati</taxon>
        <taxon>Bacillota</taxon>
        <taxon>Erysipelotrichia</taxon>
        <taxon>Erysipelotrichales</taxon>
        <taxon>Erysipelotrichaceae</taxon>
        <taxon>Intestinibaculum</taxon>
    </lineage>
</organism>
<reference evidence="2 3" key="1">
    <citation type="submission" date="2018-11" db="EMBL/GenBank/DDBJ databases">
        <title>Novel Erysipelotrichaceae bacterium isolated from small intestine of a swine.</title>
        <authorList>
            <person name="Kim J.S."/>
            <person name="Choe H."/>
            <person name="Lee Y.R."/>
            <person name="Kim K.M."/>
            <person name="Park D.S."/>
        </authorList>
    </citation>
    <scope>NUCLEOTIDE SEQUENCE [LARGE SCALE GENOMIC DNA]</scope>
    <source>
        <strain evidence="2 3">SG0102</strain>
    </source>
</reference>
<gene>
    <name evidence="2" type="ORF">SG0102_19220</name>
</gene>
<keyword evidence="1" id="KW-0812">Transmembrane</keyword>